<dbReference type="Proteomes" id="UP000821866">
    <property type="component" value="Chromosome 3"/>
</dbReference>
<evidence type="ECO:0008006" key="7">
    <source>
        <dbReference type="Google" id="ProtNLM"/>
    </source>
</evidence>
<evidence type="ECO:0000313" key="6">
    <source>
        <dbReference type="Proteomes" id="UP000821866"/>
    </source>
</evidence>
<dbReference type="CDD" id="cd00112">
    <property type="entry name" value="LDLa"/>
    <property type="match status" value="1"/>
</dbReference>
<evidence type="ECO:0000256" key="2">
    <source>
        <dbReference type="PROSITE-ProRule" id="PRU00124"/>
    </source>
</evidence>
<feature type="compositionally biased region" description="Basic and acidic residues" evidence="3">
    <location>
        <begin position="501"/>
        <end position="515"/>
    </location>
</feature>
<keyword evidence="4" id="KW-1133">Transmembrane helix</keyword>
<accession>A0A9J6E880</accession>
<dbReference type="InterPro" id="IPR002172">
    <property type="entry name" value="LDrepeatLR_classA_rpt"/>
</dbReference>
<proteinExistence type="predicted"/>
<keyword evidence="4" id="KW-0812">Transmembrane</keyword>
<dbReference type="Pfam" id="PF00057">
    <property type="entry name" value="Ldl_recept_a"/>
    <property type="match status" value="1"/>
</dbReference>
<reference evidence="5" key="1">
    <citation type="journal article" date="2020" name="Cell">
        <title>Large-Scale Comparative Analyses of Tick Genomes Elucidate Their Genetic Diversity and Vector Capacities.</title>
        <authorList>
            <consortium name="Tick Genome and Microbiome Consortium (TIGMIC)"/>
            <person name="Jia N."/>
            <person name="Wang J."/>
            <person name="Shi W."/>
            <person name="Du L."/>
            <person name="Sun Y."/>
            <person name="Zhan W."/>
            <person name="Jiang J.F."/>
            <person name="Wang Q."/>
            <person name="Zhang B."/>
            <person name="Ji P."/>
            <person name="Bell-Sakyi L."/>
            <person name="Cui X.M."/>
            <person name="Yuan T.T."/>
            <person name="Jiang B.G."/>
            <person name="Yang W.F."/>
            <person name="Lam T.T."/>
            <person name="Chang Q.C."/>
            <person name="Ding S.J."/>
            <person name="Wang X.J."/>
            <person name="Zhu J.G."/>
            <person name="Ruan X.D."/>
            <person name="Zhao L."/>
            <person name="Wei J.T."/>
            <person name="Ye R.Z."/>
            <person name="Que T.C."/>
            <person name="Du C.H."/>
            <person name="Zhou Y.H."/>
            <person name="Cheng J.X."/>
            <person name="Dai P.F."/>
            <person name="Guo W.B."/>
            <person name="Han X.H."/>
            <person name="Huang E.J."/>
            <person name="Li L.F."/>
            <person name="Wei W."/>
            <person name="Gao Y.C."/>
            <person name="Liu J.Z."/>
            <person name="Shao H.Z."/>
            <person name="Wang X."/>
            <person name="Wang C.C."/>
            <person name="Yang T.C."/>
            <person name="Huo Q.B."/>
            <person name="Li W."/>
            <person name="Chen H.Y."/>
            <person name="Chen S.E."/>
            <person name="Zhou L.G."/>
            <person name="Ni X.B."/>
            <person name="Tian J.H."/>
            <person name="Sheng Y."/>
            <person name="Liu T."/>
            <person name="Pan Y.S."/>
            <person name="Xia L.Y."/>
            <person name="Li J."/>
            <person name="Zhao F."/>
            <person name="Cao W.C."/>
        </authorList>
    </citation>
    <scope>NUCLEOTIDE SEQUENCE</scope>
    <source>
        <strain evidence="5">Rmic-2018</strain>
    </source>
</reference>
<reference evidence="5" key="2">
    <citation type="submission" date="2021-09" db="EMBL/GenBank/DDBJ databases">
        <authorList>
            <person name="Jia N."/>
            <person name="Wang J."/>
            <person name="Shi W."/>
            <person name="Du L."/>
            <person name="Sun Y."/>
            <person name="Zhan W."/>
            <person name="Jiang J."/>
            <person name="Wang Q."/>
            <person name="Zhang B."/>
            <person name="Ji P."/>
            <person name="Sakyi L.B."/>
            <person name="Cui X."/>
            <person name="Yuan T."/>
            <person name="Jiang B."/>
            <person name="Yang W."/>
            <person name="Lam T.T.-Y."/>
            <person name="Chang Q."/>
            <person name="Ding S."/>
            <person name="Wang X."/>
            <person name="Zhu J."/>
            <person name="Ruan X."/>
            <person name="Zhao L."/>
            <person name="Wei J."/>
            <person name="Que T."/>
            <person name="Du C."/>
            <person name="Cheng J."/>
            <person name="Dai P."/>
            <person name="Han X."/>
            <person name="Huang E."/>
            <person name="Gao Y."/>
            <person name="Liu J."/>
            <person name="Shao H."/>
            <person name="Ye R."/>
            <person name="Li L."/>
            <person name="Wei W."/>
            <person name="Wang X."/>
            <person name="Wang C."/>
            <person name="Huo Q."/>
            <person name="Li W."/>
            <person name="Guo W."/>
            <person name="Chen H."/>
            <person name="Chen S."/>
            <person name="Zhou L."/>
            <person name="Zhou L."/>
            <person name="Ni X."/>
            <person name="Tian J."/>
            <person name="Zhou Y."/>
            <person name="Sheng Y."/>
            <person name="Liu T."/>
            <person name="Pan Y."/>
            <person name="Xia L."/>
            <person name="Li J."/>
            <person name="Zhao F."/>
            <person name="Cao W."/>
        </authorList>
    </citation>
    <scope>NUCLEOTIDE SEQUENCE</scope>
    <source>
        <strain evidence="5">Rmic-2018</strain>
        <tissue evidence="5">Larvae</tissue>
    </source>
</reference>
<feature type="disulfide bond" evidence="2">
    <location>
        <begin position="89"/>
        <end position="107"/>
    </location>
</feature>
<dbReference type="SUPFAM" id="SSF57424">
    <property type="entry name" value="LDL receptor-like module"/>
    <property type="match status" value="1"/>
</dbReference>
<feature type="transmembrane region" description="Helical" evidence="4">
    <location>
        <begin position="127"/>
        <end position="148"/>
    </location>
</feature>
<comment type="caution">
    <text evidence="2">Lacks conserved residue(s) required for the propagation of feature annotation.</text>
</comment>
<dbReference type="PROSITE" id="PS50068">
    <property type="entry name" value="LDLRA_2"/>
    <property type="match status" value="1"/>
</dbReference>
<organism evidence="5 6">
    <name type="scientific">Rhipicephalus microplus</name>
    <name type="common">Cattle tick</name>
    <name type="synonym">Boophilus microplus</name>
    <dbReference type="NCBI Taxonomy" id="6941"/>
    <lineage>
        <taxon>Eukaryota</taxon>
        <taxon>Metazoa</taxon>
        <taxon>Ecdysozoa</taxon>
        <taxon>Arthropoda</taxon>
        <taxon>Chelicerata</taxon>
        <taxon>Arachnida</taxon>
        <taxon>Acari</taxon>
        <taxon>Parasitiformes</taxon>
        <taxon>Ixodida</taxon>
        <taxon>Ixodoidea</taxon>
        <taxon>Ixodidae</taxon>
        <taxon>Rhipicephalinae</taxon>
        <taxon>Rhipicephalus</taxon>
        <taxon>Boophilus</taxon>
    </lineage>
</organism>
<protein>
    <recommendedName>
        <fullName evidence="7">CUB domain-containing protein</fullName>
    </recommendedName>
</protein>
<evidence type="ECO:0000256" key="4">
    <source>
        <dbReference type="SAM" id="Phobius"/>
    </source>
</evidence>
<evidence type="ECO:0000256" key="3">
    <source>
        <dbReference type="SAM" id="MobiDB-lite"/>
    </source>
</evidence>
<dbReference type="PANTHER" id="PTHR24652">
    <property type="entry name" value="LOW-DENSITY LIPOPROTEIN RECEPTOR CLASS A DOMAIN-CONTAINING PROTEIN 2"/>
    <property type="match status" value="1"/>
</dbReference>
<dbReference type="InterPro" id="IPR036055">
    <property type="entry name" value="LDL_receptor-like_sf"/>
</dbReference>
<dbReference type="AlphaFoldDB" id="A0A9J6E880"/>
<dbReference type="EMBL" id="JABSTU010000005">
    <property type="protein sequence ID" value="KAH8030444.1"/>
    <property type="molecule type" value="Genomic_DNA"/>
</dbReference>
<name>A0A9J6E880_RHIMP</name>
<evidence type="ECO:0000256" key="1">
    <source>
        <dbReference type="ARBA" id="ARBA00023157"/>
    </source>
</evidence>
<keyword evidence="4" id="KW-0472">Membrane</keyword>
<feature type="disulfide bond" evidence="2">
    <location>
        <begin position="82"/>
        <end position="94"/>
    </location>
</feature>
<comment type="caution">
    <text evidence="5">The sequence shown here is derived from an EMBL/GenBank/DDBJ whole genome shotgun (WGS) entry which is preliminary data.</text>
</comment>
<dbReference type="SMART" id="SM00192">
    <property type="entry name" value="LDLa"/>
    <property type="match status" value="1"/>
</dbReference>
<feature type="region of interest" description="Disordered" evidence="3">
    <location>
        <begin position="414"/>
        <end position="515"/>
    </location>
</feature>
<dbReference type="InterPro" id="IPR042333">
    <property type="entry name" value="LRAD2/Mig-13-like"/>
</dbReference>
<gene>
    <name evidence="5" type="ORF">HPB51_006876</name>
</gene>
<sequence length="668" mass="72549">MRSHQGAHYKSGLTCNFMVKTSNDFRILVVFETLQFPGTVKEVISKGNVMNVTWSTGGGAPASGNDGFEAVVTAYKPGNRFCGFSEFRCANQRCVADNFACDGHNNCGDNSDEKCSFARSVWHDWGYLLFLGVGIVAINLCLIVPMMVRRAAANGSDNQQLQQPPACVVQPDGTIRNANTMATTTYPGAGSSPDGPQPHAQTMGNFPSATGIPVNLETGRQMRYEAPAELANVDYPRSAPVNPIVMSMTDTSAPSLPDAFGEAQQNLTCPAVNQHQAPPPGFGGLQQPFRAANVQMPPRQRIPLYQHSHPPLSLFDQPDPFRPFPFFGMGGGPFGPSPFGGGSINLGGPMGMPFGGPIGPFPPRMPTLIIIETADDDSRSQDTLFMPGLYGSLLPSSTSSSNQDAVFPTLLLQQRQQQMQQQRAEDAERKAAGRRPKHRRGTRGAGNLETPTPDSEFHDAVQGSKNDQNESKRQHRHAGKASPRVPPATGAIPQPAPPPKPADKDKDKKAAAKDNDKIVMRIDHIETFTNAAAALQKMGMFGRPISAPSGNDCIAPNSLVARRAKSQWDAPLESNHEQNKIIYDLPSVSTYEYASVWSNTTSTIDERTMTTTETYTSHGTSTQTQSACDENDVNYLRATVSMENVTVLENSQPRDRELLERKAMKKWD</sequence>
<dbReference type="Gene3D" id="4.10.400.10">
    <property type="entry name" value="Low-density Lipoprotein Receptor"/>
    <property type="match status" value="1"/>
</dbReference>
<evidence type="ECO:0000313" key="5">
    <source>
        <dbReference type="EMBL" id="KAH8030444.1"/>
    </source>
</evidence>
<keyword evidence="6" id="KW-1185">Reference proteome</keyword>
<keyword evidence="1 2" id="KW-1015">Disulfide bond</keyword>
<feature type="compositionally biased region" description="Basic residues" evidence="3">
    <location>
        <begin position="432"/>
        <end position="442"/>
    </location>
</feature>